<dbReference type="RefSeq" id="WP_073071894.1">
    <property type="nucleotide sequence ID" value="NZ_FQXN01000002.1"/>
</dbReference>
<evidence type="ECO:0000313" key="2">
    <source>
        <dbReference type="Proteomes" id="UP000242592"/>
    </source>
</evidence>
<dbReference type="Proteomes" id="UP000242592">
    <property type="component" value="Unassembled WGS sequence"/>
</dbReference>
<proteinExistence type="predicted"/>
<dbReference type="Pfam" id="PF11536">
    <property type="entry name" value="DUF3226"/>
    <property type="match status" value="1"/>
</dbReference>
<accession>A0A1M5RMY7</accession>
<dbReference type="SUPFAM" id="SSF160945">
    <property type="entry name" value="PH0156-like"/>
    <property type="match status" value="1"/>
</dbReference>
<dbReference type="AlphaFoldDB" id="A0A1M5RMY7"/>
<dbReference type="InterPro" id="IPR024508">
    <property type="entry name" value="DUF3226"/>
</dbReference>
<dbReference type="STRING" id="1123380.SAMN02745199_0518"/>
<gene>
    <name evidence="1" type="ORF">SAMN02745199_0518</name>
</gene>
<keyword evidence="2" id="KW-1185">Reference proteome</keyword>
<dbReference type="EMBL" id="FQXN01000002">
    <property type="protein sequence ID" value="SHH27697.1"/>
    <property type="molecule type" value="Genomic_DNA"/>
</dbReference>
<dbReference type="OrthoDB" id="1805494at2"/>
<sequence>MKKVFPTEINESTIIFVEGKDDEQFLRGLLQKIEIEDYKIIQLNGKNNLNKVLPAAVKVSGFDKVKNILIILDADDSPDNTFKSVLSALKKANLPLPKRPGEPTNNGQIKVGIFLFPDCKNPGTIEDLIIRSFDKNVLNCIKEYINCAEKLGFNPKNEAKSFVYCYIAVQHEPSGNFDVSIKRKHIDLEASVFDNIKEFLKRMVCR</sequence>
<evidence type="ECO:0000313" key="1">
    <source>
        <dbReference type="EMBL" id="SHH27697.1"/>
    </source>
</evidence>
<reference evidence="2" key="1">
    <citation type="submission" date="2016-11" db="EMBL/GenBank/DDBJ databases">
        <authorList>
            <person name="Varghese N."/>
            <person name="Submissions S."/>
        </authorList>
    </citation>
    <scope>NUCLEOTIDE SEQUENCE [LARGE SCALE GENOMIC DNA]</scope>
    <source>
        <strain evidence="2">DSM 15807</strain>
    </source>
</reference>
<name>A0A1M5RMY7_9BACT</name>
<organism evidence="1 2">
    <name type="scientific">Thermosipho atlanticus DSM 15807</name>
    <dbReference type="NCBI Taxonomy" id="1123380"/>
    <lineage>
        <taxon>Bacteria</taxon>
        <taxon>Thermotogati</taxon>
        <taxon>Thermotogota</taxon>
        <taxon>Thermotogae</taxon>
        <taxon>Thermotogales</taxon>
        <taxon>Fervidobacteriaceae</taxon>
        <taxon>Thermosipho</taxon>
    </lineage>
</organism>
<protein>
    <submittedName>
        <fullName evidence="1">Uncharacterized protein</fullName>
    </submittedName>
</protein>